<keyword evidence="3" id="KW-1185">Reference proteome</keyword>
<evidence type="ECO:0000313" key="2">
    <source>
        <dbReference type="EMBL" id="AQP52003.1"/>
    </source>
</evidence>
<dbReference type="InterPro" id="IPR027417">
    <property type="entry name" value="P-loop_NTPase"/>
</dbReference>
<proteinExistence type="predicted"/>
<dbReference type="RefSeq" id="WP_077351797.1">
    <property type="nucleotide sequence ID" value="NZ_CP019607.1"/>
</dbReference>
<feature type="domain" description="ATPase AAA-type core" evidence="1">
    <location>
        <begin position="326"/>
        <end position="433"/>
    </location>
</feature>
<evidence type="ECO:0000313" key="3">
    <source>
        <dbReference type="Proteomes" id="UP000188235"/>
    </source>
</evidence>
<dbReference type="Proteomes" id="UP000188235">
    <property type="component" value="Chromosome"/>
</dbReference>
<dbReference type="KEGG" id="tfa:BW733_15415"/>
<gene>
    <name evidence="2" type="ORF">BW733_15415</name>
</gene>
<dbReference type="InterPro" id="IPR003959">
    <property type="entry name" value="ATPase_AAA_core"/>
</dbReference>
<dbReference type="GO" id="GO:0005524">
    <property type="term" value="F:ATP binding"/>
    <property type="evidence" value="ECO:0007669"/>
    <property type="project" value="InterPro"/>
</dbReference>
<dbReference type="SUPFAM" id="SSF52540">
    <property type="entry name" value="P-loop containing nucleoside triphosphate hydrolases"/>
    <property type="match status" value="1"/>
</dbReference>
<dbReference type="OrthoDB" id="3177877at2"/>
<organism evidence="2 3">
    <name type="scientific">Tessaracoccus flavescens</name>
    <dbReference type="NCBI Taxonomy" id="399497"/>
    <lineage>
        <taxon>Bacteria</taxon>
        <taxon>Bacillati</taxon>
        <taxon>Actinomycetota</taxon>
        <taxon>Actinomycetes</taxon>
        <taxon>Propionibacteriales</taxon>
        <taxon>Propionibacteriaceae</taxon>
        <taxon>Tessaracoccus</taxon>
    </lineage>
</organism>
<dbReference type="InterPro" id="IPR051396">
    <property type="entry name" value="Bact_Antivir_Def_Nuclease"/>
</dbReference>
<accession>A0A1Q2D108</accession>
<dbReference type="PANTHER" id="PTHR43581">
    <property type="entry name" value="ATP/GTP PHOSPHATASE"/>
    <property type="match status" value="1"/>
</dbReference>
<dbReference type="CDD" id="cd00267">
    <property type="entry name" value="ABC_ATPase"/>
    <property type="match status" value="1"/>
</dbReference>
<protein>
    <recommendedName>
        <fullName evidence="1">ATPase AAA-type core domain-containing protein</fullName>
    </recommendedName>
</protein>
<dbReference type="Pfam" id="PF13304">
    <property type="entry name" value="AAA_21"/>
    <property type="match status" value="1"/>
</dbReference>
<evidence type="ECO:0000259" key="1">
    <source>
        <dbReference type="Pfam" id="PF13304"/>
    </source>
</evidence>
<sequence>MRIESARVRNYRSVIDSGTFEVEPDKTILVGINEAGKTAILRGIQQASRAKDATKIDWLYDAPAGLVDDIRRGNLKQADLPVAIVTMRPEDKDLAGLALPDGADNIRLEMTSYLDSRRTYRTIGLPKAPTVGDTEKTILRLAAAMRKQTDDDAKKVGAKFEDWRDNYSDSVPLEGEAASGLKALLDEAFPLFAEGSAAEGHWDTLNALYKQGAALEKVGQHLLNKMPPFVYFSSYFAVRPRIHLDRLAEREASGELDLAYDFGNLQLLKFLGFTARELSDMASEAPEKGHNYDNDVNAQQKYKTELEAHERRVAERKKALYAAGARLTQEIRRVWNDETITLRLEVDGQYLQTLVEDELGHPVELDQRSEGFRWLVSFFVVFHAQAGDSLKDAVLLLDEPGLSLHALKQQEFRKTVSRLAEGNQIIYTTHSPFMVGADELDLVRIVEMKERHDGTKVHTRLAVDDPKSIYPLQAALGYDLAQSMFTHQRNLVVEGVTDLLYIEALDAAFGANGEAALTEGTAIVPAGSASKVVYYSTILTSQDLKVAALLDSDAAGDRAAEQEALWQLLSDKRILRTGDHVDGVQRSEIEDLLRTSLATVARDELGWDSVQTIADQPTRPIMEILTAEHTGVSKWKLARKFTRWLADNGTEALTDDERAAWASLVAAANKALD</sequence>
<name>A0A1Q2D108_9ACTN</name>
<reference evidence="2 3" key="1">
    <citation type="journal article" date="2008" name="Int. J. Syst. Evol. Microbiol.">
        <title>Tessaracoccus flavescens sp. nov., isolated from marine sediment.</title>
        <authorList>
            <person name="Lee D.W."/>
            <person name="Lee S.D."/>
        </authorList>
    </citation>
    <scope>NUCLEOTIDE SEQUENCE [LARGE SCALE GENOMIC DNA]</scope>
    <source>
        <strain evidence="2 3">SST-39T</strain>
    </source>
</reference>
<dbReference type="GO" id="GO:0016887">
    <property type="term" value="F:ATP hydrolysis activity"/>
    <property type="evidence" value="ECO:0007669"/>
    <property type="project" value="InterPro"/>
</dbReference>
<dbReference type="STRING" id="399497.BW733_15415"/>
<dbReference type="EMBL" id="CP019607">
    <property type="protein sequence ID" value="AQP52003.1"/>
    <property type="molecule type" value="Genomic_DNA"/>
</dbReference>
<dbReference type="AlphaFoldDB" id="A0A1Q2D108"/>
<dbReference type="PANTHER" id="PTHR43581:SF3">
    <property type="entry name" value="AAA+ ATPASE DOMAIN-CONTAINING PROTEIN"/>
    <property type="match status" value="1"/>
</dbReference>
<dbReference type="Gene3D" id="3.40.50.300">
    <property type="entry name" value="P-loop containing nucleotide triphosphate hydrolases"/>
    <property type="match status" value="2"/>
</dbReference>